<reference evidence="2" key="3">
    <citation type="submission" date="2025-08" db="UniProtKB">
        <authorList>
            <consortium name="Ensembl"/>
        </authorList>
    </citation>
    <scope>IDENTIFICATION</scope>
    <source>
        <strain evidence="2">17573</strain>
    </source>
</reference>
<dbReference type="SMART" id="SM00015">
    <property type="entry name" value="IQ"/>
    <property type="match status" value="1"/>
</dbReference>
<dbReference type="Proteomes" id="UP000006718">
    <property type="component" value="Chromosome 5"/>
</dbReference>
<name>A0A1D5QEG6_MACMU</name>
<proteinExistence type="predicted"/>
<evidence type="ECO:0000313" key="4">
    <source>
        <dbReference type="VGNC" id="VGNC:100238"/>
    </source>
</evidence>
<reference evidence="2" key="2">
    <citation type="submission" date="2019-01" db="EMBL/GenBank/DDBJ databases">
        <authorList>
            <person name="Graves T."/>
            <person name="Eichler E.E."/>
            <person name="Wilson R.K."/>
        </authorList>
    </citation>
    <scope>NUCLEOTIDE SEQUENCE [LARGE SCALE GENOMIC DNA]</scope>
    <source>
        <strain evidence="2">17573</strain>
    </source>
</reference>
<dbReference type="Bgee" id="ENSMMUG00000047563">
    <property type="expression patterns" value="Expressed in spermatid and 2 other cell types or tissues"/>
</dbReference>
<dbReference type="VEuPathDB" id="HostDB:ENSMMUG00000047563"/>
<dbReference type="OMA" id="KMRQHYK"/>
<dbReference type="PROSITE" id="PS50096">
    <property type="entry name" value="IQ"/>
    <property type="match status" value="1"/>
</dbReference>
<evidence type="ECO:0000256" key="1">
    <source>
        <dbReference type="SAM" id="MobiDB-lite"/>
    </source>
</evidence>
<dbReference type="GeneTree" id="ENSGT00390000010038"/>
<reference evidence="3" key="1">
    <citation type="journal article" date="2007" name="Science">
        <title>Evolutionary and biomedical insights from the rhesus macaque genome.</title>
        <authorList>
            <person name="Gibbs R.A."/>
            <person name="Rogers J."/>
            <person name="Katze M.G."/>
            <person name="Bumgarner R."/>
            <person name="Weinstock G.M."/>
            <person name="Mardis E.R."/>
            <person name="Remington K.A."/>
            <person name="Strausberg R.L."/>
            <person name="Venter J.C."/>
            <person name="Wilson R.K."/>
            <person name="Batzer M.A."/>
            <person name="Bustamante C.D."/>
            <person name="Eichler E.E."/>
            <person name="Hahn M.W."/>
            <person name="Hardison R.C."/>
            <person name="Makova K.D."/>
            <person name="Miller W."/>
            <person name="Milosavljevic A."/>
            <person name="Palermo R.E."/>
            <person name="Siepel A."/>
            <person name="Sikela J.M."/>
            <person name="Attaway T."/>
            <person name="Bell S."/>
            <person name="Bernard K.E."/>
            <person name="Buhay C.J."/>
            <person name="Chandrabose M.N."/>
            <person name="Dao M."/>
            <person name="Davis C."/>
            <person name="Delehaunty K.D."/>
            <person name="Ding Y."/>
            <person name="Dinh H.H."/>
            <person name="Dugan-Rocha S."/>
            <person name="Fulton L.A."/>
            <person name="Gabisi R.A."/>
            <person name="Garner T.T."/>
            <person name="Godfrey J."/>
            <person name="Hawes A.C."/>
            <person name="Hernandez J."/>
            <person name="Hines S."/>
            <person name="Holder M."/>
            <person name="Hume J."/>
            <person name="Jhangiani S.N."/>
            <person name="Joshi V."/>
            <person name="Khan Z.M."/>
            <person name="Kirkness E.F."/>
            <person name="Cree A."/>
            <person name="Fowler R.G."/>
            <person name="Lee S."/>
            <person name="Lewis L.R."/>
            <person name="Li Z."/>
            <person name="Liu Y.-S."/>
            <person name="Moore S.M."/>
            <person name="Muzny D."/>
            <person name="Nazareth L.V."/>
            <person name="Ngo D.N."/>
            <person name="Okwuonu G.O."/>
            <person name="Pai G."/>
            <person name="Parker D."/>
            <person name="Paul H.A."/>
            <person name="Pfannkoch C."/>
            <person name="Pohl C.S."/>
            <person name="Rogers Y.-H.C."/>
            <person name="Ruiz S.J."/>
            <person name="Sabo A."/>
            <person name="Santibanez J."/>
            <person name="Schneider B.W."/>
            <person name="Smith S.M."/>
            <person name="Sodergren E."/>
            <person name="Svatek A.F."/>
            <person name="Utterback T.R."/>
            <person name="Vattathil S."/>
            <person name="Warren W."/>
            <person name="White C.S."/>
            <person name="Chinwalla A.T."/>
            <person name="Feng Y."/>
            <person name="Halpern A.L."/>
            <person name="Hillier L.W."/>
            <person name="Huang X."/>
            <person name="Minx P."/>
            <person name="Nelson J.O."/>
            <person name="Pepin K.H."/>
            <person name="Qin X."/>
            <person name="Sutton G.G."/>
            <person name="Venter E."/>
            <person name="Walenz B.P."/>
            <person name="Wallis J.W."/>
            <person name="Worley K.C."/>
            <person name="Yang S.-P."/>
            <person name="Jones S.M."/>
            <person name="Marra M.A."/>
            <person name="Rocchi M."/>
            <person name="Schein J.E."/>
            <person name="Baertsch R."/>
            <person name="Clarke L."/>
            <person name="Csuros M."/>
            <person name="Glasscock J."/>
            <person name="Harris R.A."/>
            <person name="Havlak P."/>
            <person name="Jackson A.R."/>
            <person name="Jiang H."/>
            <person name="Liu Y."/>
            <person name="Messina D.N."/>
            <person name="Shen Y."/>
            <person name="Song H.X.-Z."/>
            <person name="Wylie T."/>
            <person name="Zhang L."/>
            <person name="Birney E."/>
            <person name="Han K."/>
            <person name="Konkel M.K."/>
            <person name="Lee J."/>
            <person name="Smit A.F.A."/>
            <person name="Ullmer B."/>
            <person name="Wang H."/>
            <person name="Xing J."/>
            <person name="Burhans R."/>
            <person name="Cheng Z."/>
            <person name="Karro J.E."/>
            <person name="Ma J."/>
            <person name="Raney B."/>
            <person name="She X."/>
            <person name="Cox M.J."/>
            <person name="Demuth J.P."/>
            <person name="Dumas L.J."/>
            <person name="Han S.-G."/>
            <person name="Hopkins J."/>
            <person name="Karimpour-Fard A."/>
            <person name="Kim Y.H."/>
            <person name="Pollack J.R."/>
            <person name="Vinar T."/>
            <person name="Addo-Quaye C."/>
            <person name="Degenhardt J."/>
            <person name="Denby A."/>
            <person name="Hubisz M.J."/>
            <person name="Indap A."/>
            <person name="Kosiol C."/>
            <person name="Lahn B.T."/>
            <person name="Lawson H.A."/>
            <person name="Marklein A."/>
            <person name="Nielsen R."/>
            <person name="Vallender E.J."/>
            <person name="Clark A.G."/>
            <person name="Ferguson B."/>
            <person name="Hernandez R.D."/>
            <person name="Hirani K."/>
            <person name="Kehrer-Sawatzki H."/>
            <person name="Kolb J."/>
            <person name="Patil S."/>
            <person name="Pu L.-L."/>
            <person name="Ren Y."/>
            <person name="Smith D.G."/>
            <person name="Wheeler D.A."/>
            <person name="Schenck I."/>
            <person name="Ball E.V."/>
            <person name="Chen R."/>
            <person name="Cooper D.N."/>
            <person name="Giardine B."/>
            <person name="Hsu F."/>
            <person name="Kent W.J."/>
            <person name="Lesk A."/>
            <person name="Nelson D.L."/>
            <person name="O'brien W.E."/>
            <person name="Pruefer K."/>
            <person name="Stenson P.D."/>
            <person name="Wallace J.C."/>
            <person name="Ke H."/>
            <person name="Liu X.-M."/>
            <person name="Wang P."/>
            <person name="Xiang A.P."/>
            <person name="Yang F."/>
            <person name="Barber G.P."/>
            <person name="Haussler D."/>
            <person name="Karolchik D."/>
            <person name="Kern A.D."/>
            <person name="Kuhn R.M."/>
            <person name="Smith K.E."/>
            <person name="Zwieg A.S."/>
        </authorList>
    </citation>
    <scope>NUCLEOTIDE SEQUENCE [LARGE SCALE GENOMIC DNA]</scope>
    <source>
        <strain evidence="3">17573</strain>
    </source>
</reference>
<dbReference type="AlphaFoldDB" id="A0A1D5QEG6"/>
<evidence type="ECO:0000313" key="3">
    <source>
        <dbReference type="Proteomes" id="UP000006718"/>
    </source>
</evidence>
<dbReference type="InParanoid" id="A0A1D5QEG6"/>
<dbReference type="Ensembl" id="ENSMMUT00000071425.2">
    <property type="protein sequence ID" value="ENSMMUP00000046435.2"/>
    <property type="gene ID" value="ENSMMUG00000047563.2"/>
</dbReference>
<accession>A0A1D5QEG6</accession>
<dbReference type="PANTHER" id="PTHR35978:SF1">
    <property type="entry name" value="IQ DOMAIN-CONTAINING PROTEIN M"/>
    <property type="match status" value="1"/>
</dbReference>
<dbReference type="VGNC" id="VGNC:100238">
    <property type="gene designation" value="IQCM"/>
</dbReference>
<dbReference type="PANTHER" id="PTHR35978">
    <property type="entry name" value="IQ DOMAIN-CONTAINING PROTEIN M"/>
    <property type="match status" value="1"/>
</dbReference>
<protein>
    <submittedName>
        <fullName evidence="2">IQ motif containing M</fullName>
    </submittedName>
</protein>
<sequence length="501" mass="59521">MTTAEATPDKAKCPTLEITKQDFFQEAKTLIAQHYEKINENKVQGTSINVFRKKHQKPKSGKYIPLEIDKKETHDVVQEHRAALRRICFPKELSKSEHLQEPPQRISFKEPHIFSRRERCRPIDLIVKGQVKLDKIMTIIEPVSKKMETAKQQQFEESRNRMLELLYPFPVHPYSQPGTSTLELLKEPDKAFYDWRGFVPTRSFCLPYDSSRVTFSQSSSIFRDHYTKTFKAFIKKEQKPIRPEPQSQPRIKDTPNKTDKHDNKVKRIGPHIEIFQVFRERKKFMITPKLIRMVTILQAYVRGWLERKRLQRIMTKALYHGPDMKAVINMYGRLIHRVRYRRGLWRTRQIVNLSELEEWMDRKKFYEIMFAKREYWPKMERSELPNFFSDCGHFPTQKQIDDTWDLVHQDGKEKYSELIKKSKAIEMLFTLYPPEGAHVPNSTLLKSTWLRPIVNGEEGYKHIVNGHPILKRANIQVVGKLVASSIRERKMRQHYQSCKVE</sequence>
<feature type="region of interest" description="Disordered" evidence="1">
    <location>
        <begin position="237"/>
        <end position="263"/>
    </location>
</feature>
<dbReference type="InterPro" id="IPR000048">
    <property type="entry name" value="IQ_motif_EF-hand-BS"/>
</dbReference>
<keyword evidence="3" id="KW-1185">Reference proteome</keyword>
<evidence type="ECO:0000313" key="2">
    <source>
        <dbReference type="Ensembl" id="ENSMMUP00000046435.2"/>
    </source>
</evidence>
<reference evidence="2" key="4">
    <citation type="submission" date="2025-09" db="UniProtKB">
        <authorList>
            <consortium name="Ensembl"/>
        </authorList>
    </citation>
    <scope>IDENTIFICATION</scope>
    <source>
        <strain evidence="2">17573</strain>
    </source>
</reference>
<gene>
    <name evidence="2 4" type="primary">IQCM</name>
</gene>
<organism evidence="2 3">
    <name type="scientific">Macaca mulatta</name>
    <name type="common">Rhesus macaque</name>
    <dbReference type="NCBI Taxonomy" id="9544"/>
    <lineage>
        <taxon>Eukaryota</taxon>
        <taxon>Metazoa</taxon>
        <taxon>Chordata</taxon>
        <taxon>Craniata</taxon>
        <taxon>Vertebrata</taxon>
        <taxon>Euteleostomi</taxon>
        <taxon>Mammalia</taxon>
        <taxon>Eutheria</taxon>
        <taxon>Euarchontoglires</taxon>
        <taxon>Primates</taxon>
        <taxon>Haplorrhini</taxon>
        <taxon>Catarrhini</taxon>
        <taxon>Cercopithecidae</taxon>
        <taxon>Cercopithecinae</taxon>
        <taxon>Macaca</taxon>
    </lineage>
</organism>
<feature type="compositionally biased region" description="Basic and acidic residues" evidence="1">
    <location>
        <begin position="250"/>
        <end position="262"/>
    </location>
</feature>